<dbReference type="HOGENOM" id="CLU_750475_0_0_1"/>
<evidence type="ECO:0000256" key="1">
    <source>
        <dbReference type="SAM" id="MobiDB-lite"/>
    </source>
</evidence>
<accession>E4UZ43</accession>
<dbReference type="InParanoid" id="E4UZ43"/>
<dbReference type="GO" id="GO:0031145">
    <property type="term" value="P:anaphase-promoting complex-dependent catabolic process"/>
    <property type="evidence" value="ECO:0007669"/>
    <property type="project" value="InterPro"/>
</dbReference>
<name>E4UZ43_ARTGP</name>
<gene>
    <name evidence="2" type="ORF">MGYG_06372</name>
</gene>
<dbReference type="eggNOG" id="ENOG502S7CI">
    <property type="taxonomic scope" value="Eukaryota"/>
</dbReference>
<dbReference type="GeneID" id="10027082"/>
<protein>
    <recommendedName>
        <fullName evidence="4">Anaphase-promoting complex subunit 15</fullName>
    </recommendedName>
</protein>
<keyword evidence="3" id="KW-1185">Reference proteome</keyword>
<feature type="compositionally biased region" description="Basic and acidic residues" evidence="1">
    <location>
        <begin position="334"/>
        <end position="345"/>
    </location>
</feature>
<dbReference type="InterPro" id="IPR008402">
    <property type="entry name" value="APC_su15/mnd2"/>
</dbReference>
<dbReference type="OMA" id="QEWEHTD"/>
<feature type="compositionally biased region" description="Acidic residues" evidence="1">
    <location>
        <begin position="287"/>
        <end position="311"/>
    </location>
</feature>
<evidence type="ECO:0008006" key="4">
    <source>
        <dbReference type="Google" id="ProtNLM"/>
    </source>
</evidence>
<sequence length="388" mass="42976">MFGALPPIEPRDSHTLWYSSSYTGRSVTSSSQNTVAGGQPPQPGRRNGRSQGANTPLFSASFDPLSTLLAEERALKLRKQNIASFGFSWIRPAGFPKTMMGLREEEMECEEGTGAGLGEGDIEEEEEFMEGIEGGEGGMGLDGAGEGEEGDTGMERDLDGDIPDGDGEGFGLIEEGEEGYDDEEEEFLDEEEEGMMERDLDDDVPEAPDGDEEDEEEEDDDDGDDDEDEEEEEGYGDTSEVRSPPGTTPNSRTPRESSMMMERDLDGSVPDAPRETPSQQQEWEHTDSDEDIYDDDDEEENEENEQEEEDEGHSRLSWASLPPGYIPQLTPSGPRRETEAERLFLERWGGNDDSIDLGSSSILPANPLSISRRRSRRHADEDSELEDM</sequence>
<dbReference type="STRING" id="535722.E4UZ43"/>
<organism evidence="3">
    <name type="scientific">Arthroderma gypseum (strain ATCC MYA-4604 / CBS 118893)</name>
    <name type="common">Microsporum gypseum</name>
    <dbReference type="NCBI Taxonomy" id="535722"/>
    <lineage>
        <taxon>Eukaryota</taxon>
        <taxon>Fungi</taxon>
        <taxon>Dikarya</taxon>
        <taxon>Ascomycota</taxon>
        <taxon>Pezizomycotina</taxon>
        <taxon>Eurotiomycetes</taxon>
        <taxon>Eurotiomycetidae</taxon>
        <taxon>Onygenales</taxon>
        <taxon>Arthrodermataceae</taxon>
        <taxon>Nannizzia</taxon>
    </lineage>
</organism>
<dbReference type="RefSeq" id="XP_003171827.1">
    <property type="nucleotide sequence ID" value="XM_003171779.1"/>
</dbReference>
<dbReference type="VEuPathDB" id="FungiDB:MGYG_06372"/>
<feature type="compositionally biased region" description="Gly residues" evidence="1">
    <location>
        <begin position="134"/>
        <end position="144"/>
    </location>
</feature>
<feature type="region of interest" description="Disordered" evidence="1">
    <location>
        <begin position="134"/>
        <end position="388"/>
    </location>
</feature>
<reference evidence="3" key="1">
    <citation type="journal article" date="2012" name="MBio">
        <title>Comparative genome analysis of Trichophyton rubrum and related dermatophytes reveals candidate genes involved in infection.</title>
        <authorList>
            <person name="Martinez D.A."/>
            <person name="Oliver B.G."/>
            <person name="Graeser Y."/>
            <person name="Goldberg J.M."/>
            <person name="Li W."/>
            <person name="Martinez-Rossi N.M."/>
            <person name="Monod M."/>
            <person name="Shelest E."/>
            <person name="Barton R.C."/>
            <person name="Birch E."/>
            <person name="Brakhage A.A."/>
            <person name="Chen Z."/>
            <person name="Gurr S.J."/>
            <person name="Heiman D."/>
            <person name="Heitman J."/>
            <person name="Kosti I."/>
            <person name="Rossi A."/>
            <person name="Saif S."/>
            <person name="Samalova M."/>
            <person name="Saunders C.W."/>
            <person name="Shea T."/>
            <person name="Summerbell R.C."/>
            <person name="Xu J."/>
            <person name="Young S."/>
            <person name="Zeng Q."/>
            <person name="Birren B.W."/>
            <person name="Cuomo C.A."/>
            <person name="White T.C."/>
        </authorList>
    </citation>
    <scope>NUCLEOTIDE SEQUENCE [LARGE SCALE GENOMIC DNA]</scope>
    <source>
        <strain evidence="3">ATCC MYA-4604 / CBS 118893</strain>
    </source>
</reference>
<proteinExistence type="predicted"/>
<feature type="compositionally biased region" description="Acidic residues" evidence="1">
    <location>
        <begin position="174"/>
        <end position="235"/>
    </location>
</feature>
<dbReference type="AlphaFoldDB" id="E4UZ43"/>
<dbReference type="Pfam" id="PF05841">
    <property type="entry name" value="Apc15p"/>
    <property type="match status" value="1"/>
</dbReference>
<dbReference type="EMBL" id="DS989826">
    <property type="protein sequence ID" value="EFR03373.1"/>
    <property type="molecule type" value="Genomic_DNA"/>
</dbReference>
<dbReference type="Proteomes" id="UP000002669">
    <property type="component" value="Unassembled WGS sequence"/>
</dbReference>
<feature type="region of interest" description="Disordered" evidence="1">
    <location>
        <begin position="23"/>
        <end position="58"/>
    </location>
</feature>
<evidence type="ECO:0000313" key="3">
    <source>
        <dbReference type="Proteomes" id="UP000002669"/>
    </source>
</evidence>
<evidence type="ECO:0000313" key="2">
    <source>
        <dbReference type="EMBL" id="EFR03373.1"/>
    </source>
</evidence>
<dbReference type="OrthoDB" id="5320532at2759"/>
<dbReference type="GO" id="GO:0005680">
    <property type="term" value="C:anaphase-promoting complex"/>
    <property type="evidence" value="ECO:0007669"/>
    <property type="project" value="InterPro"/>
</dbReference>